<feature type="compositionally biased region" description="Basic and acidic residues" evidence="1">
    <location>
        <begin position="89"/>
        <end position="100"/>
    </location>
</feature>
<proteinExistence type="predicted"/>
<feature type="region of interest" description="Disordered" evidence="1">
    <location>
        <begin position="71"/>
        <end position="100"/>
    </location>
</feature>
<comment type="caution">
    <text evidence="2">The sequence shown here is derived from an EMBL/GenBank/DDBJ whole genome shotgun (WGS) entry which is preliminary data.</text>
</comment>
<accession>A0ABV0WRQ3</accession>
<reference evidence="2 3" key="1">
    <citation type="submission" date="2021-06" db="EMBL/GenBank/DDBJ databases">
        <authorList>
            <person name="Palmer J.M."/>
        </authorList>
    </citation>
    <scope>NUCLEOTIDE SEQUENCE [LARGE SCALE GENOMIC DNA]</scope>
    <source>
        <strain evidence="2 3">XR_2019</strain>
        <tissue evidence="2">Muscle</tissue>
    </source>
</reference>
<dbReference type="EMBL" id="JAHRIM010066620">
    <property type="protein sequence ID" value="MEQ2272306.1"/>
    <property type="molecule type" value="Genomic_DNA"/>
</dbReference>
<protein>
    <submittedName>
        <fullName evidence="2">Uncharacterized protein</fullName>
    </submittedName>
</protein>
<evidence type="ECO:0000256" key="1">
    <source>
        <dbReference type="SAM" id="MobiDB-lite"/>
    </source>
</evidence>
<organism evidence="2 3">
    <name type="scientific">Xenotaenia resolanae</name>
    <dbReference type="NCBI Taxonomy" id="208358"/>
    <lineage>
        <taxon>Eukaryota</taxon>
        <taxon>Metazoa</taxon>
        <taxon>Chordata</taxon>
        <taxon>Craniata</taxon>
        <taxon>Vertebrata</taxon>
        <taxon>Euteleostomi</taxon>
        <taxon>Actinopterygii</taxon>
        <taxon>Neopterygii</taxon>
        <taxon>Teleostei</taxon>
        <taxon>Neoteleostei</taxon>
        <taxon>Acanthomorphata</taxon>
        <taxon>Ovalentaria</taxon>
        <taxon>Atherinomorphae</taxon>
        <taxon>Cyprinodontiformes</taxon>
        <taxon>Goodeidae</taxon>
        <taxon>Xenotaenia</taxon>
    </lineage>
</organism>
<sequence>MLKERREEKEMHFTSMAFSLSACKASAKKTPKQTRMPASQRETASPQGKELGPESPVLPCLTALIFVLMTSNQPNSLPPGTTPHLHGHPVKDERREQEVG</sequence>
<keyword evidence="3" id="KW-1185">Reference proteome</keyword>
<evidence type="ECO:0000313" key="3">
    <source>
        <dbReference type="Proteomes" id="UP001444071"/>
    </source>
</evidence>
<gene>
    <name evidence="2" type="ORF">XENORESO_018522</name>
</gene>
<feature type="region of interest" description="Disordered" evidence="1">
    <location>
        <begin position="21"/>
        <end position="55"/>
    </location>
</feature>
<dbReference type="Proteomes" id="UP001444071">
    <property type="component" value="Unassembled WGS sequence"/>
</dbReference>
<evidence type="ECO:0000313" key="2">
    <source>
        <dbReference type="EMBL" id="MEQ2272306.1"/>
    </source>
</evidence>
<dbReference type="PROSITE" id="PS51257">
    <property type="entry name" value="PROKAR_LIPOPROTEIN"/>
    <property type="match status" value="1"/>
</dbReference>
<feature type="compositionally biased region" description="Polar residues" evidence="1">
    <location>
        <begin position="36"/>
        <end position="46"/>
    </location>
</feature>
<name>A0ABV0WRQ3_9TELE</name>